<name>A0A3E3E0R3_9FIRM</name>
<dbReference type="SMART" id="SM00954">
    <property type="entry name" value="RelA_SpoT"/>
    <property type="match status" value="1"/>
</dbReference>
<dbReference type="AlphaFoldDB" id="A0A3E3E0R3"/>
<dbReference type="PANTHER" id="PTHR47837">
    <property type="entry name" value="GTP PYROPHOSPHOKINASE YJBM"/>
    <property type="match status" value="1"/>
</dbReference>
<dbReference type="CDD" id="cd05399">
    <property type="entry name" value="NT_Rel-Spo_like"/>
    <property type="match status" value="1"/>
</dbReference>
<dbReference type="SUPFAM" id="SSF81301">
    <property type="entry name" value="Nucleotidyltransferase"/>
    <property type="match status" value="1"/>
</dbReference>
<evidence type="ECO:0000259" key="3">
    <source>
        <dbReference type="SMART" id="SM00954"/>
    </source>
</evidence>
<dbReference type="GO" id="GO:0015970">
    <property type="term" value="P:guanosine tetraphosphate biosynthetic process"/>
    <property type="evidence" value="ECO:0007669"/>
    <property type="project" value="UniProtKB-UniPathway"/>
</dbReference>
<comment type="pathway">
    <text evidence="1">Purine metabolism; ppGpp biosynthesis; ppGpp from GTP: step 1/2.</text>
</comment>
<keyword evidence="4" id="KW-0808">Transferase</keyword>
<reference evidence="4 5" key="1">
    <citation type="submission" date="2018-08" db="EMBL/GenBank/DDBJ databases">
        <title>A genome reference for cultivated species of the human gut microbiota.</title>
        <authorList>
            <person name="Zou Y."/>
            <person name="Xue W."/>
            <person name="Luo G."/>
        </authorList>
    </citation>
    <scope>NUCLEOTIDE SEQUENCE [LARGE SCALE GENOMIC DNA]</scope>
    <source>
        <strain evidence="4 5">AM25-6</strain>
    </source>
</reference>
<dbReference type="InterPro" id="IPR043519">
    <property type="entry name" value="NT_sf"/>
</dbReference>
<evidence type="ECO:0000256" key="2">
    <source>
        <dbReference type="SAM" id="Coils"/>
    </source>
</evidence>
<keyword evidence="4" id="KW-0418">Kinase</keyword>
<comment type="caution">
    <text evidence="4">The sequence shown here is derived from an EMBL/GenBank/DDBJ whole genome shotgun (WGS) entry which is preliminary data.</text>
</comment>
<evidence type="ECO:0000313" key="5">
    <source>
        <dbReference type="Proteomes" id="UP000261212"/>
    </source>
</evidence>
<gene>
    <name evidence="4" type="ORF">DW687_07160</name>
</gene>
<keyword evidence="2" id="KW-0175">Coiled coil</keyword>
<accession>A0A3E3E0R3</accession>
<dbReference type="RefSeq" id="WP_117532228.1">
    <property type="nucleotide sequence ID" value="NZ_QUSM01000003.1"/>
</dbReference>
<dbReference type="GO" id="GO:0016301">
    <property type="term" value="F:kinase activity"/>
    <property type="evidence" value="ECO:0007669"/>
    <property type="project" value="UniProtKB-KW"/>
</dbReference>
<dbReference type="UniPathway" id="UPA00908">
    <property type="reaction ID" value="UER00884"/>
</dbReference>
<dbReference type="Gene3D" id="3.30.460.10">
    <property type="entry name" value="Beta Polymerase, domain 2"/>
    <property type="match status" value="1"/>
</dbReference>
<feature type="coiled-coil region" evidence="2">
    <location>
        <begin position="36"/>
        <end position="63"/>
    </location>
</feature>
<protein>
    <submittedName>
        <fullName evidence="4">GTP pyrophosphokinase family protein</fullName>
    </submittedName>
</protein>
<dbReference type="EMBL" id="QUSM01000003">
    <property type="protein sequence ID" value="RGD74528.1"/>
    <property type="molecule type" value="Genomic_DNA"/>
</dbReference>
<proteinExistence type="predicted"/>
<evidence type="ECO:0000313" key="4">
    <source>
        <dbReference type="EMBL" id="RGD74528.1"/>
    </source>
</evidence>
<dbReference type="Gene3D" id="1.10.287.860">
    <property type="entry name" value="Nucleotidyltransferase"/>
    <property type="match status" value="1"/>
</dbReference>
<feature type="domain" description="RelA/SpoT" evidence="3">
    <location>
        <begin position="71"/>
        <end position="194"/>
    </location>
</feature>
<dbReference type="PANTHER" id="PTHR47837:SF2">
    <property type="entry name" value="GTP PYROPHOSPHOKINASE YWAC"/>
    <property type="match status" value="1"/>
</dbReference>
<evidence type="ECO:0000256" key="1">
    <source>
        <dbReference type="ARBA" id="ARBA00004976"/>
    </source>
</evidence>
<dbReference type="InterPro" id="IPR052366">
    <property type="entry name" value="GTP_Pyrophosphokinase"/>
</dbReference>
<dbReference type="InterPro" id="IPR007685">
    <property type="entry name" value="RelA_SpoT"/>
</dbReference>
<organism evidence="4 5">
    <name type="scientific">Anaerofustis stercorihominis</name>
    <dbReference type="NCBI Taxonomy" id="214853"/>
    <lineage>
        <taxon>Bacteria</taxon>
        <taxon>Bacillati</taxon>
        <taxon>Bacillota</taxon>
        <taxon>Clostridia</taxon>
        <taxon>Eubacteriales</taxon>
        <taxon>Eubacteriaceae</taxon>
        <taxon>Anaerofustis</taxon>
    </lineage>
</organism>
<sequence length="228" mass="26381">MNMEKDLNRTFVSTVNLPSDAKKYFMEDSEEYKEAMMKYSCAIKEVKTKLEVLNEELAVKRANSPIEFIKSRLKKPESIAAKLENLGLEVSVQSAMDNLNDIAGIRIVCSFLDDIYALAKMIAKQDDINVIAVKDYIKTPKPNGYRSYHMIVEIPVFFSDKKQFLRVEIQIRTIAMDFWATLEHQLKYKKDVIDAETIINELKECATLISYTDMKMQEIKDKIHSTEE</sequence>
<dbReference type="Pfam" id="PF04607">
    <property type="entry name" value="RelA_SpoT"/>
    <property type="match status" value="1"/>
</dbReference>
<dbReference type="Proteomes" id="UP000261212">
    <property type="component" value="Unassembled WGS sequence"/>
</dbReference>